<accession>A0A949PQB8</accession>
<name>A0A949PQB8_9HYPH</name>
<dbReference type="AlphaFoldDB" id="A0A949PQB8"/>
<dbReference type="Proteomes" id="UP000752297">
    <property type="component" value="Unassembled WGS sequence"/>
</dbReference>
<evidence type="ECO:0000313" key="2">
    <source>
        <dbReference type="EMBL" id="MBV2145083.1"/>
    </source>
</evidence>
<evidence type="ECO:0000256" key="1">
    <source>
        <dbReference type="SAM" id="MobiDB-lite"/>
    </source>
</evidence>
<dbReference type="EMBL" id="JAHRVA010000011">
    <property type="protein sequence ID" value="MBV2145083.1"/>
    <property type="molecule type" value="Genomic_DNA"/>
</dbReference>
<feature type="region of interest" description="Disordered" evidence="1">
    <location>
        <begin position="1"/>
        <end position="29"/>
    </location>
</feature>
<gene>
    <name evidence="2" type="ORF">KUG47_16425</name>
</gene>
<evidence type="ECO:0000313" key="3">
    <source>
        <dbReference type="Proteomes" id="UP000752297"/>
    </source>
</evidence>
<organism evidence="2 3">
    <name type="scientific">Falsochrobactrum tianjinense</name>
    <dbReference type="NCBI Taxonomy" id="2706015"/>
    <lineage>
        <taxon>Bacteria</taxon>
        <taxon>Pseudomonadati</taxon>
        <taxon>Pseudomonadota</taxon>
        <taxon>Alphaproteobacteria</taxon>
        <taxon>Hyphomicrobiales</taxon>
        <taxon>Brucellaceae</taxon>
        <taxon>Falsochrobactrum</taxon>
    </lineage>
</organism>
<protein>
    <submittedName>
        <fullName evidence="2">Uncharacterized protein</fullName>
    </submittedName>
</protein>
<sequence>MKHIRVETQPNIKEISMSSTPPSPDNDSQPIHLIIADVWTEGEKTPVEVHLLLKADEDDDLVETVLGILSEEGYSEAELLEIGTITEEPEEEPHKSAWKTALGGEVALIEFEDDEE</sequence>
<dbReference type="RefSeq" id="WP_217679109.1">
    <property type="nucleotide sequence ID" value="NZ_JAHRVA010000011.1"/>
</dbReference>
<comment type="caution">
    <text evidence="2">The sequence shown here is derived from an EMBL/GenBank/DDBJ whole genome shotgun (WGS) entry which is preliminary data.</text>
</comment>
<keyword evidence="3" id="KW-1185">Reference proteome</keyword>
<reference evidence="2 3" key="1">
    <citation type="submission" date="2021-06" db="EMBL/GenBank/DDBJ databases">
        <title>Falsochrobactrum tianjin sp.nov., a new petroleum-degrading bacteria isolated from oily soils.</title>
        <authorList>
            <person name="Chen G."/>
            <person name="Chen H."/>
            <person name="Tian J."/>
            <person name="Qing J."/>
            <person name="Zhong L."/>
            <person name="Ma W."/>
            <person name="Song Y."/>
            <person name="Cui X."/>
            <person name="Yan B."/>
        </authorList>
    </citation>
    <scope>NUCLEOTIDE SEQUENCE [LARGE SCALE GENOMIC DNA]</scope>
    <source>
        <strain evidence="2 3">TDYN1</strain>
    </source>
</reference>
<proteinExistence type="predicted"/>
<feature type="compositionally biased region" description="Polar residues" evidence="1">
    <location>
        <begin position="8"/>
        <end position="29"/>
    </location>
</feature>